<keyword evidence="2" id="KW-1185">Reference proteome</keyword>
<accession>A0AAV5W633</accession>
<feature type="non-terminal residue" evidence="1">
    <location>
        <position position="1"/>
    </location>
</feature>
<dbReference type="EMBL" id="BTSY01000004">
    <property type="protein sequence ID" value="GMT26204.1"/>
    <property type="molecule type" value="Genomic_DNA"/>
</dbReference>
<evidence type="ECO:0000313" key="2">
    <source>
        <dbReference type="Proteomes" id="UP001432322"/>
    </source>
</evidence>
<dbReference type="Proteomes" id="UP001432322">
    <property type="component" value="Unassembled WGS sequence"/>
</dbReference>
<organism evidence="1 2">
    <name type="scientific">Pristionchus fissidentatus</name>
    <dbReference type="NCBI Taxonomy" id="1538716"/>
    <lineage>
        <taxon>Eukaryota</taxon>
        <taxon>Metazoa</taxon>
        <taxon>Ecdysozoa</taxon>
        <taxon>Nematoda</taxon>
        <taxon>Chromadorea</taxon>
        <taxon>Rhabditida</taxon>
        <taxon>Rhabditina</taxon>
        <taxon>Diplogasteromorpha</taxon>
        <taxon>Diplogasteroidea</taxon>
        <taxon>Neodiplogasteridae</taxon>
        <taxon>Pristionchus</taxon>
    </lineage>
</organism>
<evidence type="ECO:0000313" key="1">
    <source>
        <dbReference type="EMBL" id="GMT26204.1"/>
    </source>
</evidence>
<proteinExistence type="predicted"/>
<feature type="non-terminal residue" evidence="1">
    <location>
        <position position="134"/>
    </location>
</feature>
<sequence>SSSCVLHHTGSVTEVTNSESRVLSCATGAPIQVGQNSFDHVTCLGDTEWYGSTCVGKVSALTSEISITCPSPCASNCSYSAGAGTAPVSKCIGDAEVISCTTGLLQLTTASTPVSYEKASCLPDGSWIAMNCDG</sequence>
<protein>
    <recommendedName>
        <fullName evidence="3">Sushi domain-containing protein</fullName>
    </recommendedName>
</protein>
<reference evidence="1" key="1">
    <citation type="submission" date="2023-10" db="EMBL/GenBank/DDBJ databases">
        <title>Genome assembly of Pristionchus species.</title>
        <authorList>
            <person name="Yoshida K."/>
            <person name="Sommer R.J."/>
        </authorList>
    </citation>
    <scope>NUCLEOTIDE SEQUENCE</scope>
    <source>
        <strain evidence="1">RS5133</strain>
    </source>
</reference>
<comment type="caution">
    <text evidence="1">The sequence shown here is derived from an EMBL/GenBank/DDBJ whole genome shotgun (WGS) entry which is preliminary data.</text>
</comment>
<dbReference type="AlphaFoldDB" id="A0AAV5W633"/>
<evidence type="ECO:0008006" key="3">
    <source>
        <dbReference type="Google" id="ProtNLM"/>
    </source>
</evidence>
<gene>
    <name evidence="1" type="ORF">PFISCL1PPCAC_17501</name>
</gene>
<name>A0AAV5W633_9BILA</name>